<evidence type="ECO:0000256" key="1">
    <source>
        <dbReference type="SAM" id="MobiDB-lite"/>
    </source>
</evidence>
<gene>
    <name evidence="2" type="ORF">AV530_007755</name>
</gene>
<reference evidence="2 3" key="1">
    <citation type="submission" date="2016-02" db="EMBL/GenBank/DDBJ databases">
        <title>Band-tailed pigeon sequencing and assembly.</title>
        <authorList>
            <person name="Soares A.E."/>
            <person name="Novak B.J."/>
            <person name="Rice E.S."/>
            <person name="O'Connell B."/>
            <person name="Chang D."/>
            <person name="Weber S."/>
            <person name="Shapiro B."/>
        </authorList>
    </citation>
    <scope>NUCLEOTIDE SEQUENCE [LARGE SCALE GENOMIC DNA]</scope>
    <source>
        <strain evidence="2">BTP2013</strain>
        <tissue evidence="2">Blood</tissue>
    </source>
</reference>
<protein>
    <submittedName>
        <fullName evidence="2">Uncharacterized protein</fullName>
    </submittedName>
</protein>
<evidence type="ECO:0000313" key="3">
    <source>
        <dbReference type="Proteomes" id="UP000190648"/>
    </source>
</evidence>
<name>A0A1V4JZ04_PATFA</name>
<accession>A0A1V4JZ04</accession>
<dbReference type="AlphaFoldDB" id="A0A1V4JZ04"/>
<evidence type="ECO:0000313" key="2">
    <source>
        <dbReference type="EMBL" id="OPJ77442.1"/>
    </source>
</evidence>
<dbReference type="Proteomes" id="UP000190648">
    <property type="component" value="Unassembled WGS sequence"/>
</dbReference>
<sequence>MDLNSRAVPSPESTGSSSWYGASSAKASNRTRCSRKGRASASITNENWIKHLFLVDDTLPDSLLIKG</sequence>
<proteinExistence type="predicted"/>
<feature type="compositionally biased region" description="Low complexity" evidence="1">
    <location>
        <begin position="13"/>
        <end position="28"/>
    </location>
</feature>
<organism evidence="2 3">
    <name type="scientific">Patagioenas fasciata monilis</name>
    <dbReference type="NCBI Taxonomy" id="372326"/>
    <lineage>
        <taxon>Eukaryota</taxon>
        <taxon>Metazoa</taxon>
        <taxon>Chordata</taxon>
        <taxon>Craniata</taxon>
        <taxon>Vertebrata</taxon>
        <taxon>Euteleostomi</taxon>
        <taxon>Archelosauria</taxon>
        <taxon>Archosauria</taxon>
        <taxon>Dinosauria</taxon>
        <taxon>Saurischia</taxon>
        <taxon>Theropoda</taxon>
        <taxon>Coelurosauria</taxon>
        <taxon>Aves</taxon>
        <taxon>Neognathae</taxon>
        <taxon>Neoaves</taxon>
        <taxon>Columbimorphae</taxon>
        <taxon>Columbiformes</taxon>
        <taxon>Columbidae</taxon>
        <taxon>Patagioenas</taxon>
    </lineage>
</organism>
<dbReference type="EMBL" id="LSYS01005497">
    <property type="protein sequence ID" value="OPJ77442.1"/>
    <property type="molecule type" value="Genomic_DNA"/>
</dbReference>
<keyword evidence="3" id="KW-1185">Reference proteome</keyword>
<comment type="caution">
    <text evidence="2">The sequence shown here is derived from an EMBL/GenBank/DDBJ whole genome shotgun (WGS) entry which is preliminary data.</text>
</comment>
<feature type="region of interest" description="Disordered" evidence="1">
    <location>
        <begin position="1"/>
        <end position="40"/>
    </location>
</feature>